<evidence type="ECO:0000313" key="1">
    <source>
        <dbReference type="EMBL" id="KAH8016232.1"/>
    </source>
</evidence>
<gene>
    <name evidence="1" type="ORF">K3G42_014745</name>
</gene>
<dbReference type="EMBL" id="CM037614">
    <property type="protein sequence ID" value="KAH8016232.1"/>
    <property type="molecule type" value="Genomic_DNA"/>
</dbReference>
<name>A0ACB8G9Q2_9SAUR</name>
<comment type="caution">
    <text evidence="1">The sequence shown here is derived from an EMBL/GenBank/DDBJ whole genome shotgun (WGS) entry which is preliminary data.</text>
</comment>
<reference evidence="1" key="1">
    <citation type="submission" date="2021-08" db="EMBL/GenBank/DDBJ databases">
        <title>The first chromosome-level gecko genome reveals the dynamic sex chromosomes of Neotropical dwarf geckos (Sphaerodactylidae: Sphaerodactylus).</title>
        <authorList>
            <person name="Pinto B.J."/>
            <person name="Keating S.E."/>
            <person name="Gamble T."/>
        </authorList>
    </citation>
    <scope>NUCLEOTIDE SEQUENCE</scope>
    <source>
        <strain evidence="1">TG3544</strain>
    </source>
</reference>
<protein>
    <submittedName>
        <fullName evidence="1">Uncharacterized protein</fullName>
    </submittedName>
</protein>
<keyword evidence="2" id="KW-1185">Reference proteome</keyword>
<dbReference type="Proteomes" id="UP000827872">
    <property type="component" value="Linkage Group LG01"/>
</dbReference>
<sequence length="103" mass="11564">MLDLSFDIDNSNHDGNMDSIQVDNPMDNIEEMGKMEPEKFSVESTMVINVNRRLPSDKLKNWVGDASAISLSVPEGIEVISKEVWHRPSSSQASTKTLENNRD</sequence>
<evidence type="ECO:0000313" key="2">
    <source>
        <dbReference type="Proteomes" id="UP000827872"/>
    </source>
</evidence>
<accession>A0ACB8G9Q2</accession>
<proteinExistence type="predicted"/>
<organism evidence="1 2">
    <name type="scientific">Sphaerodactylus townsendi</name>
    <dbReference type="NCBI Taxonomy" id="933632"/>
    <lineage>
        <taxon>Eukaryota</taxon>
        <taxon>Metazoa</taxon>
        <taxon>Chordata</taxon>
        <taxon>Craniata</taxon>
        <taxon>Vertebrata</taxon>
        <taxon>Euteleostomi</taxon>
        <taxon>Lepidosauria</taxon>
        <taxon>Squamata</taxon>
        <taxon>Bifurcata</taxon>
        <taxon>Gekkota</taxon>
        <taxon>Sphaerodactylidae</taxon>
        <taxon>Sphaerodactylus</taxon>
    </lineage>
</organism>